<dbReference type="InterPro" id="IPR036864">
    <property type="entry name" value="Zn2-C6_fun-type_DNA-bd_sf"/>
</dbReference>
<keyword evidence="2" id="KW-0862">Zinc</keyword>
<feature type="domain" description="Zn(2)-C6 fungal-type" evidence="8">
    <location>
        <begin position="29"/>
        <end position="62"/>
    </location>
</feature>
<evidence type="ECO:0000256" key="1">
    <source>
        <dbReference type="ARBA" id="ARBA00022723"/>
    </source>
</evidence>
<evidence type="ECO:0000256" key="6">
    <source>
        <dbReference type="ARBA" id="ARBA00023242"/>
    </source>
</evidence>
<evidence type="ECO:0000256" key="4">
    <source>
        <dbReference type="ARBA" id="ARBA00023125"/>
    </source>
</evidence>
<feature type="region of interest" description="Disordered" evidence="7">
    <location>
        <begin position="1"/>
        <end position="25"/>
    </location>
</feature>
<dbReference type="Gene3D" id="4.10.240.10">
    <property type="entry name" value="Zn(2)-C6 fungal-type DNA-binding domain"/>
    <property type="match status" value="1"/>
</dbReference>
<evidence type="ECO:0000256" key="5">
    <source>
        <dbReference type="ARBA" id="ARBA00023163"/>
    </source>
</evidence>
<keyword evidence="1" id="KW-0479">Metal-binding</keyword>
<evidence type="ECO:0000256" key="3">
    <source>
        <dbReference type="ARBA" id="ARBA00023015"/>
    </source>
</evidence>
<comment type="caution">
    <text evidence="9">The sequence shown here is derived from an EMBL/GenBank/DDBJ whole genome shotgun (WGS) entry which is preliminary data.</text>
</comment>
<keyword evidence="4" id="KW-0238">DNA-binding</keyword>
<dbReference type="SUPFAM" id="SSF57701">
    <property type="entry name" value="Zn2/Cys6 DNA-binding domain"/>
    <property type="match status" value="1"/>
</dbReference>
<gene>
    <name evidence="9" type="ORF">N0V84_010790</name>
</gene>
<evidence type="ECO:0000259" key="8">
    <source>
        <dbReference type="PROSITE" id="PS50048"/>
    </source>
</evidence>
<dbReference type="Proteomes" id="UP001140502">
    <property type="component" value="Unassembled WGS sequence"/>
</dbReference>
<dbReference type="GO" id="GO:0003677">
    <property type="term" value="F:DNA binding"/>
    <property type="evidence" value="ECO:0007669"/>
    <property type="project" value="UniProtKB-KW"/>
</dbReference>
<dbReference type="CDD" id="cd12148">
    <property type="entry name" value="fungal_TF_MHR"/>
    <property type="match status" value="1"/>
</dbReference>
<evidence type="ECO:0000313" key="10">
    <source>
        <dbReference type="Proteomes" id="UP001140502"/>
    </source>
</evidence>
<dbReference type="PANTHER" id="PTHR47171:SF4">
    <property type="entry name" value="ACETAMIDASE REGULATORY PROTEIN"/>
    <property type="match status" value="1"/>
</dbReference>
<evidence type="ECO:0000256" key="7">
    <source>
        <dbReference type="SAM" id="MobiDB-lite"/>
    </source>
</evidence>
<dbReference type="Pfam" id="PF00172">
    <property type="entry name" value="Zn_clus"/>
    <property type="match status" value="1"/>
</dbReference>
<accession>A0A9W8TF21</accession>
<reference evidence="9" key="1">
    <citation type="submission" date="2022-10" db="EMBL/GenBank/DDBJ databases">
        <title>Tapping the CABI collections for fungal endophytes: first genome assemblies for Collariella, Neodidymelliopsis, Ascochyta clinopodiicola, Didymella pomorum, Didymosphaeria variabile, Neocosmospora piperis and Neocucurbitaria cava.</title>
        <authorList>
            <person name="Hill R."/>
        </authorList>
    </citation>
    <scope>NUCLEOTIDE SEQUENCE</scope>
    <source>
        <strain evidence="9">IMI 366586</strain>
    </source>
</reference>
<keyword evidence="6" id="KW-0539">Nucleus</keyword>
<dbReference type="Pfam" id="PF04082">
    <property type="entry name" value="Fungal_trans"/>
    <property type="match status" value="1"/>
</dbReference>
<organism evidence="9 10">
    <name type="scientific">Fusarium piperis</name>
    <dbReference type="NCBI Taxonomy" id="1435070"/>
    <lineage>
        <taxon>Eukaryota</taxon>
        <taxon>Fungi</taxon>
        <taxon>Dikarya</taxon>
        <taxon>Ascomycota</taxon>
        <taxon>Pezizomycotina</taxon>
        <taxon>Sordariomycetes</taxon>
        <taxon>Hypocreomycetidae</taxon>
        <taxon>Hypocreales</taxon>
        <taxon>Nectriaceae</taxon>
        <taxon>Fusarium</taxon>
        <taxon>Fusarium solani species complex</taxon>
    </lineage>
</organism>
<dbReference type="InterPro" id="IPR001138">
    <property type="entry name" value="Zn2Cys6_DnaBD"/>
</dbReference>
<protein>
    <recommendedName>
        <fullName evidence="8">Zn(2)-C6 fungal-type domain-containing protein</fullName>
    </recommendedName>
</protein>
<dbReference type="CDD" id="cd00067">
    <property type="entry name" value="GAL4"/>
    <property type="match status" value="1"/>
</dbReference>
<dbReference type="InterPro" id="IPR052073">
    <property type="entry name" value="Amide_Lactam_Regulators"/>
</dbReference>
<dbReference type="PROSITE" id="PS00463">
    <property type="entry name" value="ZN2_CY6_FUNGAL_1"/>
    <property type="match status" value="1"/>
</dbReference>
<dbReference type="GO" id="GO:0006351">
    <property type="term" value="P:DNA-templated transcription"/>
    <property type="evidence" value="ECO:0007669"/>
    <property type="project" value="InterPro"/>
</dbReference>
<feature type="compositionally biased region" description="Polar residues" evidence="7">
    <location>
        <begin position="7"/>
        <end position="17"/>
    </location>
</feature>
<evidence type="ECO:0000313" key="9">
    <source>
        <dbReference type="EMBL" id="KAJ4310782.1"/>
    </source>
</evidence>
<dbReference type="PANTHER" id="PTHR47171">
    <property type="entry name" value="FARA-RELATED"/>
    <property type="match status" value="1"/>
</dbReference>
<dbReference type="SMART" id="SM00906">
    <property type="entry name" value="Fungal_trans"/>
    <property type="match status" value="1"/>
</dbReference>
<feature type="region of interest" description="Disordered" evidence="7">
    <location>
        <begin position="583"/>
        <end position="615"/>
    </location>
</feature>
<dbReference type="SMART" id="SM00066">
    <property type="entry name" value="GAL4"/>
    <property type="match status" value="1"/>
</dbReference>
<keyword evidence="10" id="KW-1185">Reference proteome</keyword>
<name>A0A9W8TF21_9HYPO</name>
<dbReference type="OrthoDB" id="4236860at2759"/>
<proteinExistence type="predicted"/>
<dbReference type="GO" id="GO:0008270">
    <property type="term" value="F:zinc ion binding"/>
    <property type="evidence" value="ECO:0007669"/>
    <property type="project" value="InterPro"/>
</dbReference>
<keyword evidence="5" id="KW-0804">Transcription</keyword>
<sequence>MKRKSVGTETESENSMSPAKGRRRVNGRACTHCHRLKIRCDILEKGPPCTGCSSRNRPGCHIYPKKQRRGATAARLLAPVPIRPRESTPLELATDSSSSLEVDTVHSSVRNEDGEEHEASNLADFLGRHDMREAEFGRLTRVCFIGTGMSNCHYLVRQNLPRAGHESSVHLGYSQMRLKGTSYYRTFVPPEILERPDKDIAERLLRAYFDYVNCGWPIVDEEEFMIQYEGKDPDNPMSAALLNAIFLVGAHVLSSQDESMHSLRPIFFRRAKTLIDYRFESDRLVYVQVSLLMTWHSDGFEEVAGSAWHWIGISARTAMAFGMHRDATRSRMLPVHKRVNTRLWWILFQFDTISALSSGRPQAINLDDSDVPDLEYSHFEGVPNAQKDFVIYQTKLCVIISRAIREGWSLRSSLEDRVRATRKADESLAEFILQLPLKVQLKFSTLDTWQSMLHLTYNNFVILLHRPPPKQSTAEEVLPDQCNDPVLCGDSATMIAAIFETLPPDVFSTLWLYSTNVLITATIHIIHEAGSTKPIVAARSLHILEILMMALRGLSKYWHYARAWLHFVEQRALKLKQQRSAKAQVASGQQDEENGQAGAPFTGPEEVTSSRGDENRCEVEESFLDAITNGAIGSTPEGGLCIDGADVSLPDDLFLFDAFTLDLFPDGWQGDTS</sequence>
<dbReference type="EMBL" id="JAPEUR010000360">
    <property type="protein sequence ID" value="KAJ4310782.1"/>
    <property type="molecule type" value="Genomic_DNA"/>
</dbReference>
<dbReference type="PROSITE" id="PS50048">
    <property type="entry name" value="ZN2_CY6_FUNGAL_2"/>
    <property type="match status" value="1"/>
</dbReference>
<dbReference type="GO" id="GO:0000981">
    <property type="term" value="F:DNA-binding transcription factor activity, RNA polymerase II-specific"/>
    <property type="evidence" value="ECO:0007669"/>
    <property type="project" value="InterPro"/>
</dbReference>
<dbReference type="AlphaFoldDB" id="A0A9W8TF21"/>
<evidence type="ECO:0000256" key="2">
    <source>
        <dbReference type="ARBA" id="ARBA00022833"/>
    </source>
</evidence>
<keyword evidence="3" id="KW-0805">Transcription regulation</keyword>
<dbReference type="InterPro" id="IPR007219">
    <property type="entry name" value="XnlR_reg_dom"/>
</dbReference>